<feature type="domain" description="Transposase Tc1-like" evidence="1">
    <location>
        <begin position="75"/>
        <end position="151"/>
    </location>
</feature>
<dbReference type="Pfam" id="PF01498">
    <property type="entry name" value="HTH_Tnp_Tc3_2"/>
    <property type="match status" value="1"/>
</dbReference>
<dbReference type="InterPro" id="IPR002492">
    <property type="entry name" value="Transposase_Tc1-like"/>
</dbReference>
<sequence length="209" mass="24210">MRSFCTEISRNRMPGGELSEAQRIYILAQAEAGCGTTEIAARLSCSRRAVSNETEGTYIKRDRIGRPPKLTSRDRRQLLRVVKRDPRIEYSALYREANLWDSNTSRSTISRATIQRVLAQIDYHKFRAKRRPFITNIAAKKRLLFAQRWRNFTWGGQTILKFSDECSIARGSGHNATWVWRLPEQKWSHKMIEAVPTGRQPARMVWAAI</sequence>
<evidence type="ECO:0000259" key="1">
    <source>
        <dbReference type="Pfam" id="PF01498"/>
    </source>
</evidence>
<evidence type="ECO:0000313" key="2">
    <source>
        <dbReference type="EMBL" id="KAF5851090.1"/>
    </source>
</evidence>
<dbReference type="AlphaFoldDB" id="A0A8H5ZN16"/>
<evidence type="ECO:0000313" key="3">
    <source>
        <dbReference type="Proteomes" id="UP000624244"/>
    </source>
</evidence>
<dbReference type="GO" id="GO:0006313">
    <property type="term" value="P:DNA transposition"/>
    <property type="evidence" value="ECO:0007669"/>
    <property type="project" value="InterPro"/>
</dbReference>
<dbReference type="SUPFAM" id="SSF46689">
    <property type="entry name" value="Homeodomain-like"/>
    <property type="match status" value="1"/>
</dbReference>
<dbReference type="Gene3D" id="3.30.420.10">
    <property type="entry name" value="Ribonuclease H-like superfamily/Ribonuclease H"/>
    <property type="match status" value="1"/>
</dbReference>
<dbReference type="EMBL" id="WNKQ01000006">
    <property type="protein sequence ID" value="KAF5851090.1"/>
    <property type="molecule type" value="Genomic_DNA"/>
</dbReference>
<name>A0A8H5ZN16_COCSA</name>
<dbReference type="InterPro" id="IPR036397">
    <property type="entry name" value="RNaseH_sf"/>
</dbReference>
<gene>
    <name evidence="2" type="ORF">GGP41_010648</name>
</gene>
<accession>A0A8H5ZN16</accession>
<dbReference type="GO" id="GO:0003677">
    <property type="term" value="F:DNA binding"/>
    <property type="evidence" value="ECO:0007669"/>
    <property type="project" value="InterPro"/>
</dbReference>
<dbReference type="Proteomes" id="UP000624244">
    <property type="component" value="Unassembled WGS sequence"/>
</dbReference>
<dbReference type="GO" id="GO:0015074">
    <property type="term" value="P:DNA integration"/>
    <property type="evidence" value="ECO:0007669"/>
    <property type="project" value="InterPro"/>
</dbReference>
<organism evidence="2 3">
    <name type="scientific">Cochliobolus sativus</name>
    <name type="common">Common root rot and spot blotch fungus</name>
    <name type="synonym">Bipolaris sorokiniana</name>
    <dbReference type="NCBI Taxonomy" id="45130"/>
    <lineage>
        <taxon>Eukaryota</taxon>
        <taxon>Fungi</taxon>
        <taxon>Dikarya</taxon>
        <taxon>Ascomycota</taxon>
        <taxon>Pezizomycotina</taxon>
        <taxon>Dothideomycetes</taxon>
        <taxon>Pleosporomycetidae</taxon>
        <taxon>Pleosporales</taxon>
        <taxon>Pleosporineae</taxon>
        <taxon>Pleosporaceae</taxon>
        <taxon>Bipolaris</taxon>
    </lineage>
</organism>
<reference evidence="2" key="1">
    <citation type="submission" date="2019-11" db="EMBL/GenBank/DDBJ databases">
        <title>Bipolaris sorokiniana Genome sequencing.</title>
        <authorList>
            <person name="Wang H."/>
        </authorList>
    </citation>
    <scope>NUCLEOTIDE SEQUENCE</scope>
</reference>
<proteinExistence type="predicted"/>
<protein>
    <recommendedName>
        <fullName evidence="1">Transposase Tc1-like domain-containing protein</fullName>
    </recommendedName>
</protein>
<dbReference type="InterPro" id="IPR009057">
    <property type="entry name" value="Homeodomain-like_sf"/>
</dbReference>
<comment type="caution">
    <text evidence="2">The sequence shown here is derived from an EMBL/GenBank/DDBJ whole genome shotgun (WGS) entry which is preliminary data.</text>
</comment>